<dbReference type="Pfam" id="PF11951">
    <property type="entry name" value="Fungal_trans_2"/>
    <property type="match status" value="1"/>
</dbReference>
<dbReference type="GeneID" id="27329338"/>
<evidence type="ECO:0000313" key="4">
    <source>
        <dbReference type="Proteomes" id="UP000053328"/>
    </source>
</evidence>
<comment type="subcellular location">
    <subcellularLocation>
        <location evidence="1">Nucleus</location>
    </subcellularLocation>
</comment>
<sequence length="389" mass="42308">MDIGQDTTASAASNTFQELNITFAAPVESHPLSISSIVFSPTKGSSISLNTPAPAIHTPLEGVPANAYDHESSSHLLPSRSTNSPVAIRHWSGELLKTALAVPPSDGSLEITLNHSQPTGSSVTGILTPAEEIPFLQVYLQQVGQWMENSDPSRHFTVKYVHQLLETPICRASILAVTARYKYAIDSSCSSRLALELYQNAVQKLISSPIEYADCLTLASCVLLAVYEMMASKHSDWLRHLEGCAAILTSKGWNGSSGGLVSSCFWSYAKVDIWAAFCNETSTLTSPSVWFNDTTQLLLGEDVEYQDHATILVWIFARIVNFLSYVSELSMDTAKTATVDQWKEHADSRRENHSASALVNDSTRDGLEMRLAVAVSAETVADGSVDCRC</sequence>
<dbReference type="InterPro" id="IPR021858">
    <property type="entry name" value="Fun_TF"/>
</dbReference>
<gene>
    <name evidence="3" type="ORF">PV08_02255</name>
</gene>
<dbReference type="VEuPathDB" id="FungiDB:PV08_02255"/>
<dbReference type="STRING" id="91928.A0A0D2BTD3"/>
<evidence type="ECO:0000313" key="3">
    <source>
        <dbReference type="EMBL" id="KIW21675.1"/>
    </source>
</evidence>
<dbReference type="PANTHER" id="PTHR37534">
    <property type="entry name" value="TRANSCRIPTIONAL ACTIVATOR PROTEIN UGA3"/>
    <property type="match status" value="1"/>
</dbReference>
<reference evidence="3 4" key="1">
    <citation type="submission" date="2015-01" db="EMBL/GenBank/DDBJ databases">
        <title>The Genome Sequence of Exophiala spinifera CBS89968.</title>
        <authorList>
            <consortium name="The Broad Institute Genomics Platform"/>
            <person name="Cuomo C."/>
            <person name="de Hoog S."/>
            <person name="Gorbushina A."/>
            <person name="Stielow B."/>
            <person name="Teixiera M."/>
            <person name="Abouelleil A."/>
            <person name="Chapman S.B."/>
            <person name="Priest M."/>
            <person name="Young S.K."/>
            <person name="Wortman J."/>
            <person name="Nusbaum C."/>
            <person name="Birren B."/>
        </authorList>
    </citation>
    <scope>NUCLEOTIDE SEQUENCE [LARGE SCALE GENOMIC DNA]</scope>
    <source>
        <strain evidence="3 4">CBS 89968</strain>
    </source>
</reference>
<dbReference type="GO" id="GO:0003700">
    <property type="term" value="F:DNA-binding transcription factor activity"/>
    <property type="evidence" value="ECO:0007669"/>
    <property type="project" value="TreeGrafter"/>
</dbReference>
<dbReference type="GO" id="GO:0005634">
    <property type="term" value="C:nucleus"/>
    <property type="evidence" value="ECO:0007669"/>
    <property type="project" value="UniProtKB-SubCell"/>
</dbReference>
<dbReference type="HOGENOM" id="CLU_709872_0_0_1"/>
<name>A0A0D2BTD3_9EURO</name>
<keyword evidence="4" id="KW-1185">Reference proteome</keyword>
<dbReference type="AlphaFoldDB" id="A0A0D2BTD3"/>
<keyword evidence="2" id="KW-0539">Nucleus</keyword>
<dbReference type="OrthoDB" id="4109458at2759"/>
<accession>A0A0D2BTD3</accession>
<proteinExistence type="predicted"/>
<evidence type="ECO:0008006" key="5">
    <source>
        <dbReference type="Google" id="ProtNLM"/>
    </source>
</evidence>
<evidence type="ECO:0000256" key="2">
    <source>
        <dbReference type="ARBA" id="ARBA00023242"/>
    </source>
</evidence>
<dbReference type="GO" id="GO:0000976">
    <property type="term" value="F:transcription cis-regulatory region binding"/>
    <property type="evidence" value="ECO:0007669"/>
    <property type="project" value="TreeGrafter"/>
</dbReference>
<evidence type="ECO:0000256" key="1">
    <source>
        <dbReference type="ARBA" id="ARBA00004123"/>
    </source>
</evidence>
<dbReference type="PANTHER" id="PTHR37534:SF2">
    <property type="entry name" value="N-ACETYLTRANSFERASE DOMAIN-CONTAINING PROTEIN"/>
    <property type="match status" value="1"/>
</dbReference>
<protein>
    <recommendedName>
        <fullName evidence="5">Transcription factor domain-containing protein</fullName>
    </recommendedName>
</protein>
<dbReference type="RefSeq" id="XP_016241891.1">
    <property type="nucleotide sequence ID" value="XM_016376615.1"/>
</dbReference>
<dbReference type="GO" id="GO:0045944">
    <property type="term" value="P:positive regulation of transcription by RNA polymerase II"/>
    <property type="evidence" value="ECO:0007669"/>
    <property type="project" value="TreeGrafter"/>
</dbReference>
<organism evidence="3 4">
    <name type="scientific">Exophiala spinifera</name>
    <dbReference type="NCBI Taxonomy" id="91928"/>
    <lineage>
        <taxon>Eukaryota</taxon>
        <taxon>Fungi</taxon>
        <taxon>Dikarya</taxon>
        <taxon>Ascomycota</taxon>
        <taxon>Pezizomycotina</taxon>
        <taxon>Eurotiomycetes</taxon>
        <taxon>Chaetothyriomycetidae</taxon>
        <taxon>Chaetothyriales</taxon>
        <taxon>Herpotrichiellaceae</taxon>
        <taxon>Exophiala</taxon>
    </lineage>
</organism>
<dbReference type="EMBL" id="KN847492">
    <property type="protein sequence ID" value="KIW21675.1"/>
    <property type="molecule type" value="Genomic_DNA"/>
</dbReference>
<dbReference type="Proteomes" id="UP000053328">
    <property type="component" value="Unassembled WGS sequence"/>
</dbReference>